<dbReference type="GO" id="GO:0046872">
    <property type="term" value="F:metal ion binding"/>
    <property type="evidence" value="ECO:0007669"/>
    <property type="project" value="UniProtKB-KW"/>
</dbReference>
<organism evidence="9 10">
    <name type="scientific">Isoalcanivorax pacificus W11-5</name>
    <dbReference type="NCBI Taxonomy" id="391936"/>
    <lineage>
        <taxon>Bacteria</taxon>
        <taxon>Pseudomonadati</taxon>
        <taxon>Pseudomonadota</taxon>
        <taxon>Gammaproteobacteria</taxon>
        <taxon>Oceanospirillales</taxon>
        <taxon>Alcanivoracaceae</taxon>
        <taxon>Isoalcanivorax</taxon>
    </lineage>
</organism>
<evidence type="ECO:0000256" key="7">
    <source>
        <dbReference type="SAM" id="Phobius"/>
    </source>
</evidence>
<evidence type="ECO:0000256" key="6">
    <source>
        <dbReference type="ARBA" id="ARBA00023014"/>
    </source>
</evidence>
<keyword evidence="10" id="KW-1185">Reference proteome</keyword>
<keyword evidence="7" id="KW-0472">Membrane</keyword>
<dbReference type="EMBL" id="CP004387">
    <property type="protein sequence ID" value="AJD46910.1"/>
    <property type="molecule type" value="Genomic_DNA"/>
</dbReference>
<keyword evidence="4" id="KW-0249">Electron transport</keyword>
<dbReference type="PANTHER" id="PTHR30176">
    <property type="entry name" value="FERREDOXIN-TYPE PROTEIN NAPH"/>
    <property type="match status" value="1"/>
</dbReference>
<dbReference type="OrthoDB" id="9811700at2"/>
<accession>A0A0B4XJQ2</accession>
<evidence type="ECO:0000313" key="10">
    <source>
        <dbReference type="Proteomes" id="UP000006764"/>
    </source>
</evidence>
<dbReference type="Proteomes" id="UP000006764">
    <property type="component" value="Chromosome"/>
</dbReference>
<dbReference type="NCBIfam" id="TIGR02745">
    <property type="entry name" value="ccoG_rdxA_fixG"/>
    <property type="match status" value="1"/>
</dbReference>
<sequence>MTQRERIPVQQVPAATGTALYARREPIQVRHVTGLYQRLRDIGMGGSLGLYFLLPWVQYDGRQAVLFDLPQRRFDIFGLSFWPQDFLFLAWALMLAAFALFFFTVLAGRVYCGYVCPQTTWTRLFSAIERWSEGDRHQRQKLAAAPWSLNKLWRRAAKHSGWLAVAVATGLTFVGYFTPVRELVPAFFAGHVGGWALFWIGFFTIATYGNAGFMREQVCLYMCPYARFQSVMFDADTLIVSYDAGRGEPRRRGVRKDNGTTSAGDCIDCNLCVQVCPTGIDIRDGLQYACITCAACIDACDDVMQRVSRPTGLIRYTTGHALAGARQTLLRPRLIGYGIVLVVLSVLFVWQLVDRVPLQLDVLRDRHQLYRVTSDGFVENSYRLEVLNKSQTPQRYRLTLEGPDVLTMIAAPIEFAMPGGTHRALPVTVRFDPYQDPPASHSIWFRVQSLDDPTLEVRHESRFITPQ</sequence>
<evidence type="ECO:0000256" key="3">
    <source>
        <dbReference type="ARBA" id="ARBA00022723"/>
    </source>
</evidence>
<dbReference type="RefSeq" id="WP_008739633.1">
    <property type="nucleotide sequence ID" value="NZ_CP004387.1"/>
</dbReference>
<keyword evidence="1" id="KW-0813">Transport</keyword>
<dbReference type="InterPro" id="IPR017900">
    <property type="entry name" value="4Fe4S_Fe_S_CS"/>
</dbReference>
<feature type="transmembrane region" description="Helical" evidence="7">
    <location>
        <begin position="160"/>
        <end position="177"/>
    </location>
</feature>
<evidence type="ECO:0000256" key="5">
    <source>
        <dbReference type="ARBA" id="ARBA00023004"/>
    </source>
</evidence>
<dbReference type="PROSITE" id="PS51379">
    <property type="entry name" value="4FE4S_FER_2"/>
    <property type="match status" value="1"/>
</dbReference>
<gene>
    <name evidence="9" type="ORF">S7S_02440</name>
</gene>
<keyword evidence="3" id="KW-0479">Metal-binding</keyword>
<dbReference type="Pfam" id="PF12801">
    <property type="entry name" value="Fer4_5"/>
    <property type="match status" value="1"/>
</dbReference>
<dbReference type="SUPFAM" id="SSF54862">
    <property type="entry name" value="4Fe-4S ferredoxins"/>
    <property type="match status" value="1"/>
</dbReference>
<evidence type="ECO:0000313" key="9">
    <source>
        <dbReference type="EMBL" id="AJD46910.1"/>
    </source>
</evidence>
<dbReference type="InterPro" id="IPR013783">
    <property type="entry name" value="Ig-like_fold"/>
</dbReference>
<keyword evidence="5" id="KW-0408">Iron</keyword>
<dbReference type="InterPro" id="IPR032879">
    <property type="entry name" value="FixG_C"/>
</dbReference>
<evidence type="ECO:0000256" key="2">
    <source>
        <dbReference type="ARBA" id="ARBA00022485"/>
    </source>
</evidence>
<feature type="transmembrane region" description="Helical" evidence="7">
    <location>
        <begin position="42"/>
        <end position="59"/>
    </location>
</feature>
<dbReference type="InterPro" id="IPR014116">
    <property type="entry name" value="Cyt_c_oxidase_cbb3_FixG"/>
</dbReference>
<reference evidence="9 10" key="1">
    <citation type="journal article" date="2012" name="J. Bacteriol.">
        <title>Genome sequence of an alkane-degrading bacterium, Alcanivorax pacificus type strain W11-5, isolated from deep sea sediment.</title>
        <authorList>
            <person name="Lai Q."/>
            <person name="Shao Z."/>
        </authorList>
    </citation>
    <scope>NUCLEOTIDE SEQUENCE [LARGE SCALE GENOMIC DNA]</scope>
    <source>
        <strain evidence="9 10">W11-5</strain>
    </source>
</reference>
<dbReference type="STRING" id="391936.S7S_02440"/>
<keyword evidence="7" id="KW-1133">Transmembrane helix</keyword>
<dbReference type="GO" id="GO:0005886">
    <property type="term" value="C:plasma membrane"/>
    <property type="evidence" value="ECO:0007669"/>
    <property type="project" value="TreeGrafter"/>
</dbReference>
<protein>
    <submittedName>
        <fullName evidence="9">Cytochrome c oxidase accessory protein CcoG</fullName>
    </submittedName>
</protein>
<dbReference type="InterPro" id="IPR051684">
    <property type="entry name" value="Electron_Trans/Redox"/>
</dbReference>
<dbReference type="PANTHER" id="PTHR30176:SF3">
    <property type="entry name" value="FERREDOXIN-TYPE PROTEIN NAPH"/>
    <property type="match status" value="1"/>
</dbReference>
<dbReference type="AlphaFoldDB" id="A0A0B4XJQ2"/>
<dbReference type="HOGENOM" id="CLU_032118_0_0_6"/>
<dbReference type="Pfam" id="PF11614">
    <property type="entry name" value="FixG_C"/>
    <property type="match status" value="1"/>
</dbReference>
<evidence type="ECO:0000259" key="8">
    <source>
        <dbReference type="PROSITE" id="PS51379"/>
    </source>
</evidence>
<dbReference type="PROSITE" id="PS00198">
    <property type="entry name" value="4FE4S_FER_1"/>
    <property type="match status" value="1"/>
</dbReference>
<dbReference type="KEGG" id="apac:S7S_02440"/>
<keyword evidence="2" id="KW-0004">4Fe-4S</keyword>
<feature type="domain" description="4Fe-4S ferredoxin-type" evidence="8">
    <location>
        <begin position="257"/>
        <end position="285"/>
    </location>
</feature>
<evidence type="ECO:0000256" key="4">
    <source>
        <dbReference type="ARBA" id="ARBA00022982"/>
    </source>
</evidence>
<dbReference type="Pfam" id="PF13746">
    <property type="entry name" value="Fer4_18"/>
    <property type="match status" value="1"/>
</dbReference>
<name>A0A0B4XJQ2_9GAMM</name>
<feature type="transmembrane region" description="Helical" evidence="7">
    <location>
        <begin position="86"/>
        <end position="107"/>
    </location>
</feature>
<keyword evidence="7" id="KW-0812">Transmembrane</keyword>
<feature type="transmembrane region" description="Helical" evidence="7">
    <location>
        <begin position="183"/>
        <end position="205"/>
    </location>
</feature>
<dbReference type="GO" id="GO:0051539">
    <property type="term" value="F:4 iron, 4 sulfur cluster binding"/>
    <property type="evidence" value="ECO:0007669"/>
    <property type="project" value="UniProtKB-KW"/>
</dbReference>
<keyword evidence="6" id="KW-0411">Iron-sulfur</keyword>
<evidence type="ECO:0000256" key="1">
    <source>
        <dbReference type="ARBA" id="ARBA00022448"/>
    </source>
</evidence>
<feature type="transmembrane region" description="Helical" evidence="7">
    <location>
        <begin position="334"/>
        <end position="353"/>
    </location>
</feature>
<dbReference type="Gene3D" id="2.60.40.10">
    <property type="entry name" value="Immunoglobulins"/>
    <property type="match status" value="1"/>
</dbReference>
<dbReference type="InterPro" id="IPR017896">
    <property type="entry name" value="4Fe4S_Fe-S-bd"/>
</dbReference>
<proteinExistence type="predicted"/>